<evidence type="ECO:0000256" key="5">
    <source>
        <dbReference type="ARBA" id="ARBA00022448"/>
    </source>
</evidence>
<evidence type="ECO:0000256" key="8">
    <source>
        <dbReference type="ARBA" id="ARBA00022692"/>
    </source>
</evidence>
<keyword evidence="6" id="KW-0050">Antiport</keyword>
<keyword evidence="15" id="KW-1185">Reference proteome</keyword>
<feature type="transmembrane region" description="Helical" evidence="13">
    <location>
        <begin position="370"/>
        <end position="392"/>
    </location>
</feature>
<comment type="similarity">
    <text evidence="3">Belongs to the multi antimicrobial extrusion (MATE) (TC 2.A.66.1) family.</text>
</comment>
<dbReference type="GO" id="GO:0005886">
    <property type="term" value="C:plasma membrane"/>
    <property type="evidence" value="ECO:0007669"/>
    <property type="project" value="UniProtKB-SubCell"/>
</dbReference>
<dbReference type="PIRSF" id="PIRSF006603">
    <property type="entry name" value="DinF"/>
    <property type="match status" value="1"/>
</dbReference>
<evidence type="ECO:0000256" key="4">
    <source>
        <dbReference type="ARBA" id="ARBA00020268"/>
    </source>
</evidence>
<gene>
    <name evidence="14" type="ORF">SAMN02910414_02122</name>
</gene>
<dbReference type="PANTHER" id="PTHR43298">
    <property type="entry name" value="MULTIDRUG RESISTANCE PROTEIN NORM-RELATED"/>
    <property type="match status" value="1"/>
</dbReference>
<feature type="transmembrane region" description="Helical" evidence="13">
    <location>
        <begin position="399"/>
        <end position="423"/>
    </location>
</feature>
<evidence type="ECO:0000256" key="9">
    <source>
        <dbReference type="ARBA" id="ARBA00022989"/>
    </source>
</evidence>
<feature type="transmembrane region" description="Helical" evidence="13">
    <location>
        <begin position="20"/>
        <end position="41"/>
    </location>
</feature>
<protein>
    <recommendedName>
        <fullName evidence="4">Probable multidrug resistance protein NorM</fullName>
    </recommendedName>
    <alternativeName>
        <fullName evidence="12">Multidrug-efflux transporter</fullName>
    </alternativeName>
</protein>
<feature type="transmembrane region" description="Helical" evidence="13">
    <location>
        <begin position="61"/>
        <end position="82"/>
    </location>
</feature>
<feature type="transmembrane region" description="Helical" evidence="13">
    <location>
        <begin position="94"/>
        <end position="114"/>
    </location>
</feature>
<dbReference type="InterPro" id="IPR002528">
    <property type="entry name" value="MATE_fam"/>
</dbReference>
<evidence type="ECO:0000313" key="15">
    <source>
        <dbReference type="Proteomes" id="UP000183918"/>
    </source>
</evidence>
<dbReference type="GO" id="GO:0042910">
    <property type="term" value="F:xenobiotic transmembrane transporter activity"/>
    <property type="evidence" value="ECO:0007669"/>
    <property type="project" value="InterPro"/>
</dbReference>
<dbReference type="GO" id="GO:0015297">
    <property type="term" value="F:antiporter activity"/>
    <property type="evidence" value="ECO:0007669"/>
    <property type="project" value="UniProtKB-KW"/>
</dbReference>
<dbReference type="GO" id="GO:0006811">
    <property type="term" value="P:monoatomic ion transport"/>
    <property type="evidence" value="ECO:0007669"/>
    <property type="project" value="UniProtKB-KW"/>
</dbReference>
<keyword evidence="7" id="KW-1003">Cell membrane</keyword>
<dbReference type="RefSeq" id="WP_074718769.1">
    <property type="nucleotide sequence ID" value="NZ_FNPG01000028.1"/>
</dbReference>
<evidence type="ECO:0000256" key="11">
    <source>
        <dbReference type="ARBA" id="ARBA00023136"/>
    </source>
</evidence>
<feature type="transmembrane region" description="Helical" evidence="13">
    <location>
        <begin position="333"/>
        <end position="358"/>
    </location>
</feature>
<feature type="transmembrane region" description="Helical" evidence="13">
    <location>
        <begin position="176"/>
        <end position="196"/>
    </location>
</feature>
<reference evidence="14 15" key="1">
    <citation type="submission" date="2016-10" db="EMBL/GenBank/DDBJ databases">
        <authorList>
            <person name="de Groot N.N."/>
        </authorList>
    </citation>
    <scope>NUCLEOTIDE SEQUENCE [LARGE SCALE GENOMIC DNA]</scope>
    <source>
        <strain evidence="14 15">DSM 14045</strain>
    </source>
</reference>
<keyword evidence="8 13" id="KW-0812">Transmembrane</keyword>
<proteinExistence type="inferred from homology"/>
<evidence type="ECO:0000256" key="13">
    <source>
        <dbReference type="SAM" id="Phobius"/>
    </source>
</evidence>
<evidence type="ECO:0000256" key="3">
    <source>
        <dbReference type="ARBA" id="ARBA00010199"/>
    </source>
</evidence>
<evidence type="ECO:0000313" key="14">
    <source>
        <dbReference type="EMBL" id="SDY68071.1"/>
    </source>
</evidence>
<keyword evidence="11 13" id="KW-0472">Membrane</keyword>
<keyword evidence="9 13" id="KW-1133">Transmembrane helix</keyword>
<dbReference type="EMBL" id="FNPG01000028">
    <property type="protein sequence ID" value="SDY68071.1"/>
    <property type="molecule type" value="Genomic_DNA"/>
</dbReference>
<accession>A0A1H3LUK9</accession>
<evidence type="ECO:0000256" key="1">
    <source>
        <dbReference type="ARBA" id="ARBA00003408"/>
    </source>
</evidence>
<dbReference type="AlphaFoldDB" id="A0A1H3LUK9"/>
<dbReference type="Pfam" id="PF01554">
    <property type="entry name" value="MatE"/>
    <property type="match status" value="2"/>
</dbReference>
<feature type="transmembrane region" description="Helical" evidence="13">
    <location>
        <begin position="142"/>
        <end position="164"/>
    </location>
</feature>
<dbReference type="STRING" id="1122142.SAMN02910414_02122"/>
<dbReference type="NCBIfam" id="TIGR00797">
    <property type="entry name" value="matE"/>
    <property type="match status" value="1"/>
</dbReference>
<comment type="subcellular location">
    <subcellularLocation>
        <location evidence="2">Cell membrane</location>
        <topology evidence="2">Multi-pass membrane protein</topology>
    </subcellularLocation>
</comment>
<dbReference type="PANTHER" id="PTHR43298:SF2">
    <property type="entry name" value="FMN_FAD EXPORTER YEEO-RELATED"/>
    <property type="match status" value="1"/>
</dbReference>
<evidence type="ECO:0000256" key="6">
    <source>
        <dbReference type="ARBA" id="ARBA00022449"/>
    </source>
</evidence>
<keyword evidence="10" id="KW-0406">Ion transport</keyword>
<feature type="transmembrane region" description="Helical" evidence="13">
    <location>
        <begin position="429"/>
        <end position="450"/>
    </location>
</feature>
<dbReference type="Proteomes" id="UP000183918">
    <property type="component" value="Unassembled WGS sequence"/>
</dbReference>
<feature type="transmembrane region" description="Helical" evidence="13">
    <location>
        <begin position="202"/>
        <end position="226"/>
    </location>
</feature>
<comment type="function">
    <text evidence="1">Multidrug efflux pump.</text>
</comment>
<sequence length="463" mass="50996">MFKKNNFIASKDFYYKVLKIAIPIMIQNGITNLVGMLDNIMVGQVGTNQMSGVAIINQMMFVFYLMIFGGLAGIGIFTAQYVGRGDDEGIRITVRMKIVMALVLSITGLVFFYTKGVDVASLWLTKTADKASMVETLHAAKIYLFTLCISLIPFAIGQVYSGTLRECGETLTPMKAGIVAIFVNLIGNYLLIYGKFGLPELGVVGAATATVISRCVEVIYVVLWVSRNKAKYCFIKGLYSKFHIPLDIAKRIMLKAWPLLLNETLWSLGNTVLSQQYSKLGFSVVAAFNIHSTLANVCNIGFIALGDAIAIILGQELGSGKLEKARDDANKMIIFSVEVSILMGLIMFSLSGIFPMLYKTEAQIKEVASALIKIGAIFMPVYAFENASYFTIRSGGKTFITFLFDAGFVWVCSLPLAFVITHFTSFDIITTFIIVQLADLIKCLVAFLMVKSGMWIHDLTQEV</sequence>
<evidence type="ECO:0000256" key="7">
    <source>
        <dbReference type="ARBA" id="ARBA00022475"/>
    </source>
</evidence>
<name>A0A1H3LUK9_9FIRM</name>
<evidence type="ECO:0000256" key="12">
    <source>
        <dbReference type="ARBA" id="ARBA00031636"/>
    </source>
</evidence>
<keyword evidence="5" id="KW-0813">Transport</keyword>
<evidence type="ECO:0000256" key="10">
    <source>
        <dbReference type="ARBA" id="ARBA00023065"/>
    </source>
</evidence>
<organism evidence="14 15">
    <name type="scientific">Lachnobacterium bovis DSM 14045</name>
    <dbReference type="NCBI Taxonomy" id="1122142"/>
    <lineage>
        <taxon>Bacteria</taxon>
        <taxon>Bacillati</taxon>
        <taxon>Bacillota</taxon>
        <taxon>Clostridia</taxon>
        <taxon>Lachnospirales</taxon>
        <taxon>Lachnospiraceae</taxon>
        <taxon>Lachnobacterium</taxon>
    </lineage>
</organism>
<dbReference type="OrthoDB" id="9780160at2"/>
<dbReference type="InterPro" id="IPR048279">
    <property type="entry name" value="MdtK-like"/>
</dbReference>
<dbReference type="InterPro" id="IPR050222">
    <property type="entry name" value="MATE_MdtK"/>
</dbReference>
<evidence type="ECO:0000256" key="2">
    <source>
        <dbReference type="ARBA" id="ARBA00004651"/>
    </source>
</evidence>